<name>A0A0J9BM93_9FIRM</name>
<dbReference type="GeneID" id="93166684"/>
<dbReference type="GO" id="GO:0000976">
    <property type="term" value="F:transcription cis-regulatory region binding"/>
    <property type="evidence" value="ECO:0007669"/>
    <property type="project" value="TreeGrafter"/>
</dbReference>
<dbReference type="Gene3D" id="3.40.190.10">
    <property type="entry name" value="Periplasmic binding protein-like II"/>
    <property type="match status" value="2"/>
</dbReference>
<dbReference type="FunFam" id="1.10.10.10:FF:000001">
    <property type="entry name" value="LysR family transcriptional regulator"/>
    <property type="match status" value="1"/>
</dbReference>
<dbReference type="PANTHER" id="PTHR30126">
    <property type="entry name" value="HTH-TYPE TRANSCRIPTIONAL REGULATOR"/>
    <property type="match status" value="1"/>
</dbReference>
<gene>
    <name evidence="6" type="ORF">HMPREF9470_04848</name>
</gene>
<dbReference type="InterPro" id="IPR000847">
    <property type="entry name" value="LysR_HTH_N"/>
</dbReference>
<dbReference type="PRINTS" id="PR00039">
    <property type="entry name" value="HTHLYSR"/>
</dbReference>
<dbReference type="PATRIC" id="fig|742734.4.peg.5193"/>
<keyword evidence="3" id="KW-0238">DNA-binding</keyword>
<dbReference type="Pfam" id="PF00126">
    <property type="entry name" value="HTH_1"/>
    <property type="match status" value="1"/>
</dbReference>
<dbReference type="PROSITE" id="PS50931">
    <property type="entry name" value="HTH_LYSR"/>
    <property type="match status" value="1"/>
</dbReference>
<evidence type="ECO:0000256" key="4">
    <source>
        <dbReference type="ARBA" id="ARBA00023163"/>
    </source>
</evidence>
<dbReference type="InterPro" id="IPR036388">
    <property type="entry name" value="WH-like_DNA-bd_sf"/>
</dbReference>
<dbReference type="Pfam" id="PF03466">
    <property type="entry name" value="LysR_substrate"/>
    <property type="match status" value="1"/>
</dbReference>
<evidence type="ECO:0000256" key="2">
    <source>
        <dbReference type="ARBA" id="ARBA00023015"/>
    </source>
</evidence>
<feature type="domain" description="HTH lysR-type" evidence="5">
    <location>
        <begin position="1"/>
        <end position="58"/>
    </location>
</feature>
<protein>
    <recommendedName>
        <fullName evidence="5">HTH lysR-type domain-containing protein</fullName>
    </recommendedName>
</protein>
<dbReference type="InterPro" id="IPR005119">
    <property type="entry name" value="LysR_subst-bd"/>
</dbReference>
<dbReference type="SUPFAM" id="SSF53850">
    <property type="entry name" value="Periplasmic binding protein-like II"/>
    <property type="match status" value="1"/>
</dbReference>
<dbReference type="RefSeq" id="WP_007859381.1">
    <property type="nucleotide sequence ID" value="NZ_KQ235883.1"/>
</dbReference>
<dbReference type="OrthoDB" id="119203at2"/>
<dbReference type="CDD" id="cd05466">
    <property type="entry name" value="PBP2_LTTR_substrate"/>
    <property type="match status" value="1"/>
</dbReference>
<evidence type="ECO:0000313" key="6">
    <source>
        <dbReference type="EMBL" id="KMW14297.1"/>
    </source>
</evidence>
<dbReference type="AlphaFoldDB" id="A0A0J9BM93"/>
<proteinExistence type="inferred from homology"/>
<dbReference type="Proteomes" id="UP000037392">
    <property type="component" value="Unassembled WGS sequence"/>
</dbReference>
<reference evidence="6 7" key="1">
    <citation type="submission" date="2011-04" db="EMBL/GenBank/DDBJ databases">
        <title>The Genome Sequence of Clostridium citroniae WAL-19142.</title>
        <authorList>
            <consortium name="The Broad Institute Genome Sequencing Platform"/>
            <person name="Earl A."/>
            <person name="Ward D."/>
            <person name="Feldgarden M."/>
            <person name="Gevers D."/>
            <person name="Warren Y.A."/>
            <person name="Tyrrell K.L."/>
            <person name="Citron D.M."/>
            <person name="Goldstein E.J."/>
            <person name="Daigneault M."/>
            <person name="Allen-Vercoe E."/>
            <person name="Young S.K."/>
            <person name="Zeng Q."/>
            <person name="Gargeya S."/>
            <person name="Fitzgerald M."/>
            <person name="Haas B."/>
            <person name="Abouelleil A."/>
            <person name="Alvarado L."/>
            <person name="Arachchi H.M."/>
            <person name="Berlin A."/>
            <person name="Brown A."/>
            <person name="Chapman S.B."/>
            <person name="Chen Z."/>
            <person name="Dunbar C."/>
            <person name="Freedman E."/>
            <person name="Gearin G."/>
            <person name="Gellesch M."/>
            <person name="Goldberg J."/>
            <person name="Griggs A."/>
            <person name="Gujja S."/>
            <person name="Heilman E.R."/>
            <person name="Heiman D."/>
            <person name="Howarth C."/>
            <person name="Larson L."/>
            <person name="Lui A."/>
            <person name="MacDonald P.J."/>
            <person name="Mehta T."/>
            <person name="Montmayeur A."/>
            <person name="Murphy C."/>
            <person name="Neiman D."/>
            <person name="Pearson M."/>
            <person name="Priest M."/>
            <person name="Roberts A."/>
            <person name="Saif S."/>
            <person name="Shea T."/>
            <person name="Shenoy N."/>
            <person name="Sisk P."/>
            <person name="Stolte C."/>
            <person name="Sykes S."/>
            <person name="White J."/>
            <person name="Yandava C."/>
            <person name="Wortman J."/>
            <person name="Nusbaum C."/>
            <person name="Birren B."/>
        </authorList>
    </citation>
    <scope>NUCLEOTIDE SEQUENCE [LARGE SCALE GENOMIC DNA]</scope>
    <source>
        <strain evidence="6 7">WAL-19142</strain>
    </source>
</reference>
<dbReference type="GO" id="GO:0003700">
    <property type="term" value="F:DNA-binding transcription factor activity"/>
    <property type="evidence" value="ECO:0007669"/>
    <property type="project" value="InterPro"/>
</dbReference>
<evidence type="ECO:0000259" key="5">
    <source>
        <dbReference type="PROSITE" id="PS50931"/>
    </source>
</evidence>
<dbReference type="Gene3D" id="1.10.10.10">
    <property type="entry name" value="Winged helix-like DNA-binding domain superfamily/Winged helix DNA-binding domain"/>
    <property type="match status" value="1"/>
</dbReference>
<organism evidence="6 7">
    <name type="scientific">[Clostridium] citroniae WAL-19142</name>
    <dbReference type="NCBI Taxonomy" id="742734"/>
    <lineage>
        <taxon>Bacteria</taxon>
        <taxon>Bacillati</taxon>
        <taxon>Bacillota</taxon>
        <taxon>Clostridia</taxon>
        <taxon>Lachnospirales</taxon>
        <taxon>Lachnospiraceae</taxon>
        <taxon>Enterocloster</taxon>
    </lineage>
</organism>
<dbReference type="EMBL" id="ADLK01000039">
    <property type="protein sequence ID" value="KMW14297.1"/>
    <property type="molecule type" value="Genomic_DNA"/>
</dbReference>
<keyword evidence="2" id="KW-0805">Transcription regulation</keyword>
<evidence type="ECO:0000313" key="7">
    <source>
        <dbReference type="Proteomes" id="UP000037392"/>
    </source>
</evidence>
<evidence type="ECO:0000256" key="1">
    <source>
        <dbReference type="ARBA" id="ARBA00009437"/>
    </source>
</evidence>
<comment type="caution">
    <text evidence="6">The sequence shown here is derived from an EMBL/GenBank/DDBJ whole genome shotgun (WGS) entry which is preliminary data.</text>
</comment>
<dbReference type="SUPFAM" id="SSF46785">
    <property type="entry name" value="Winged helix' DNA-binding domain"/>
    <property type="match status" value="1"/>
</dbReference>
<dbReference type="PANTHER" id="PTHR30126:SF100">
    <property type="entry name" value="LYSR-FAMILY TRANSCRIPTIONAL REGULATOR"/>
    <property type="match status" value="1"/>
</dbReference>
<keyword evidence="4" id="KW-0804">Transcription</keyword>
<comment type="similarity">
    <text evidence="1">Belongs to the LysR transcriptional regulatory family.</text>
</comment>
<dbReference type="InterPro" id="IPR036390">
    <property type="entry name" value="WH_DNA-bd_sf"/>
</dbReference>
<sequence>MEFRQLKTFVTAARLESFSKTAELLGYSQSAVTVQIRLLEEELDTRLFDRLGRKIALTAQGQRFLEQSQLILQDINQAKESVREETDLKNPLHIGTLESLCFAKLPPVLGYFRANHPRVPIKVTTAPPGKLYEMLEQNQLDLIYLLDRARYNKNWIKAMDRRESIVFVTSPCYWGDRPKSICLKDMIGEPFFLTEKNENYRKELDSFLETQELELIPSVEISNTDFIVKMLKENGGISYLPGFAVEESIGRGELIRLDVRDLDVIMYQQIFYHRCKWKTQEMDVFISRLGGVSEDKTWGGDIYGDPVKTGQ</sequence>
<accession>A0A0J9BM93</accession>
<evidence type="ECO:0000256" key="3">
    <source>
        <dbReference type="ARBA" id="ARBA00023125"/>
    </source>
</evidence>